<sequence length="467" mass="51649">MLETILNNFHLEKILWILQKRIAYIMILGVLGGMAGGAYAYLTNSTLYRAEVSFYVYSDPDYVYDSSVNISNSEFTQAKNLVQSYILILKSNTILQKVLEEAGLDYGTEALSGRIGTSVVENTAVFYVYTYDSDPYRAMELANAIGRVAPKEIGRIVKSGGIEVIDYATLPEAPYSSTSLVKYALVGFAGCFGASFVLFLLAGLMDTTIRRRYELKLAFRIPVLGDIPQIQAPDRKSKPVLVLGENSSFAVKESYNTIRANLLFTGKGERCPVYAVTSADKDEGKTLNSVNIAISYAQLGKKVLLIDGDMRNMSVASLLKLRGRLGLSQYLAGLRETPQIVEYRQNLDVLVGGENPPNPSELLGGERMKELLTTLRSRYDCIIIDLPPVGIVTDALLLSHEVTAYLLVVRAGVSHMSREKSAVTLLEQVDADICGILFNGLPPKSKDCNYRLQQYWQEYKQQNGEAV</sequence>
<evidence type="ECO:0000256" key="17">
    <source>
        <dbReference type="SAM" id="Phobius"/>
    </source>
</evidence>
<dbReference type="Pfam" id="PF13614">
    <property type="entry name" value="AAA_31"/>
    <property type="match status" value="1"/>
</dbReference>
<evidence type="ECO:0000313" key="21">
    <source>
        <dbReference type="Proteomes" id="UP001197795"/>
    </source>
</evidence>
<keyword evidence="9 17" id="KW-0812">Transmembrane</keyword>
<dbReference type="PANTHER" id="PTHR32309:SF13">
    <property type="entry name" value="FERRIC ENTEROBACTIN TRANSPORT PROTEIN FEPE"/>
    <property type="match status" value="1"/>
</dbReference>
<evidence type="ECO:0000256" key="15">
    <source>
        <dbReference type="ARBA" id="ARBA00023137"/>
    </source>
</evidence>
<comment type="similarity">
    <text evidence="2">Belongs to the CpsC/CapA family.</text>
</comment>
<dbReference type="InterPro" id="IPR003856">
    <property type="entry name" value="LPS_length_determ_N"/>
</dbReference>
<evidence type="ECO:0000256" key="1">
    <source>
        <dbReference type="ARBA" id="ARBA00004429"/>
    </source>
</evidence>
<dbReference type="InterPro" id="IPR025669">
    <property type="entry name" value="AAA_dom"/>
</dbReference>
<evidence type="ECO:0000256" key="8">
    <source>
        <dbReference type="ARBA" id="ARBA00022679"/>
    </source>
</evidence>
<evidence type="ECO:0000256" key="11">
    <source>
        <dbReference type="ARBA" id="ARBA00022777"/>
    </source>
</evidence>
<keyword evidence="6" id="KW-1003">Cell membrane</keyword>
<gene>
    <name evidence="20" type="ORF">LKD75_03005</name>
</gene>
<accession>A0AAE2ZZP5</accession>
<dbReference type="InterPro" id="IPR050445">
    <property type="entry name" value="Bact_polysacc_biosynth/exp"/>
</dbReference>
<keyword evidence="7" id="KW-0997">Cell inner membrane</keyword>
<dbReference type="InterPro" id="IPR005702">
    <property type="entry name" value="Wzc-like_C"/>
</dbReference>
<reference evidence="20 21" key="1">
    <citation type="submission" date="2021-10" db="EMBL/GenBank/DDBJ databases">
        <title>Anaerobic single-cell dispensing facilitates the cultivation of human gut bacteria.</title>
        <authorList>
            <person name="Afrizal A."/>
        </authorList>
    </citation>
    <scope>NUCLEOTIDE SEQUENCE [LARGE SCALE GENOMIC DNA]</scope>
    <source>
        <strain evidence="20 21">CLA-AA-H273</strain>
    </source>
</reference>
<evidence type="ECO:0000256" key="16">
    <source>
        <dbReference type="ARBA" id="ARBA00051245"/>
    </source>
</evidence>
<keyword evidence="15" id="KW-0829">Tyrosine-protein kinase</keyword>
<evidence type="ECO:0000256" key="6">
    <source>
        <dbReference type="ARBA" id="ARBA00022475"/>
    </source>
</evidence>
<keyword evidence="13 17" id="KW-1133">Transmembrane helix</keyword>
<keyword evidence="14 17" id="KW-0472">Membrane</keyword>
<feature type="domain" description="Polysaccharide chain length determinant N-terminal" evidence="18">
    <location>
        <begin position="8"/>
        <end position="101"/>
    </location>
</feature>
<comment type="catalytic activity">
    <reaction evidence="16">
        <text>L-tyrosyl-[protein] + ATP = O-phospho-L-tyrosyl-[protein] + ADP + H(+)</text>
        <dbReference type="Rhea" id="RHEA:10596"/>
        <dbReference type="Rhea" id="RHEA-COMP:10136"/>
        <dbReference type="Rhea" id="RHEA-COMP:20101"/>
        <dbReference type="ChEBI" id="CHEBI:15378"/>
        <dbReference type="ChEBI" id="CHEBI:30616"/>
        <dbReference type="ChEBI" id="CHEBI:46858"/>
        <dbReference type="ChEBI" id="CHEBI:61978"/>
        <dbReference type="ChEBI" id="CHEBI:456216"/>
        <dbReference type="EC" id="2.7.10.2"/>
    </reaction>
</comment>
<dbReference type="Gene3D" id="3.40.50.300">
    <property type="entry name" value="P-loop containing nucleotide triphosphate hydrolases"/>
    <property type="match status" value="1"/>
</dbReference>
<dbReference type="GO" id="GO:0005524">
    <property type="term" value="F:ATP binding"/>
    <property type="evidence" value="ECO:0007669"/>
    <property type="project" value="UniProtKB-KW"/>
</dbReference>
<dbReference type="Pfam" id="PF02706">
    <property type="entry name" value="Wzz"/>
    <property type="match status" value="1"/>
</dbReference>
<comment type="caution">
    <text evidence="20">The sequence shown here is derived from an EMBL/GenBank/DDBJ whole genome shotgun (WGS) entry which is preliminary data.</text>
</comment>
<evidence type="ECO:0000256" key="7">
    <source>
        <dbReference type="ARBA" id="ARBA00022519"/>
    </source>
</evidence>
<dbReference type="RefSeq" id="WP_022312363.1">
    <property type="nucleotide sequence ID" value="NZ_JAJEPV010000005.1"/>
</dbReference>
<protein>
    <recommendedName>
        <fullName evidence="5">non-specific protein-tyrosine kinase</fullName>
        <ecNumber evidence="5">2.7.10.2</ecNumber>
    </recommendedName>
</protein>
<dbReference type="CDD" id="cd05387">
    <property type="entry name" value="BY-kinase"/>
    <property type="match status" value="1"/>
</dbReference>
<keyword evidence="11" id="KW-0418">Kinase</keyword>
<evidence type="ECO:0000256" key="5">
    <source>
        <dbReference type="ARBA" id="ARBA00011903"/>
    </source>
</evidence>
<dbReference type="EMBL" id="JAJEPV010000005">
    <property type="protein sequence ID" value="MCC2118569.1"/>
    <property type="molecule type" value="Genomic_DNA"/>
</dbReference>
<evidence type="ECO:0000259" key="19">
    <source>
        <dbReference type="Pfam" id="PF13614"/>
    </source>
</evidence>
<feature type="transmembrane region" description="Helical" evidence="17">
    <location>
        <begin position="183"/>
        <end position="204"/>
    </location>
</feature>
<evidence type="ECO:0000256" key="3">
    <source>
        <dbReference type="ARBA" id="ARBA00007316"/>
    </source>
</evidence>
<comment type="similarity">
    <text evidence="3">Belongs to the CpsD/CapB family.</text>
</comment>
<dbReference type="GO" id="GO:0004715">
    <property type="term" value="F:non-membrane spanning protein tyrosine kinase activity"/>
    <property type="evidence" value="ECO:0007669"/>
    <property type="project" value="UniProtKB-EC"/>
</dbReference>
<name>A0AAE2ZZP5_9FIRM</name>
<dbReference type="GO" id="GO:0005886">
    <property type="term" value="C:plasma membrane"/>
    <property type="evidence" value="ECO:0007669"/>
    <property type="project" value="UniProtKB-SubCell"/>
</dbReference>
<evidence type="ECO:0000313" key="20">
    <source>
        <dbReference type="EMBL" id="MCC2118569.1"/>
    </source>
</evidence>
<keyword evidence="21" id="KW-1185">Reference proteome</keyword>
<comment type="subcellular location">
    <subcellularLocation>
        <location evidence="1">Cell inner membrane</location>
        <topology evidence="1">Multi-pass membrane protein</topology>
    </subcellularLocation>
</comment>
<evidence type="ECO:0000256" key="2">
    <source>
        <dbReference type="ARBA" id="ARBA00006683"/>
    </source>
</evidence>
<dbReference type="EC" id="2.7.10.2" evidence="5"/>
<feature type="domain" description="AAA" evidence="19">
    <location>
        <begin position="284"/>
        <end position="398"/>
    </location>
</feature>
<evidence type="ECO:0000259" key="18">
    <source>
        <dbReference type="Pfam" id="PF02706"/>
    </source>
</evidence>
<dbReference type="Proteomes" id="UP001197795">
    <property type="component" value="Unassembled WGS sequence"/>
</dbReference>
<evidence type="ECO:0000256" key="4">
    <source>
        <dbReference type="ARBA" id="ARBA00008883"/>
    </source>
</evidence>
<evidence type="ECO:0000256" key="10">
    <source>
        <dbReference type="ARBA" id="ARBA00022741"/>
    </source>
</evidence>
<evidence type="ECO:0000256" key="9">
    <source>
        <dbReference type="ARBA" id="ARBA00022692"/>
    </source>
</evidence>
<evidence type="ECO:0000256" key="12">
    <source>
        <dbReference type="ARBA" id="ARBA00022840"/>
    </source>
</evidence>
<feature type="transmembrane region" description="Helical" evidence="17">
    <location>
        <begin position="21"/>
        <end position="42"/>
    </location>
</feature>
<keyword evidence="10" id="KW-0547">Nucleotide-binding</keyword>
<evidence type="ECO:0000256" key="13">
    <source>
        <dbReference type="ARBA" id="ARBA00022989"/>
    </source>
</evidence>
<evidence type="ECO:0000256" key="14">
    <source>
        <dbReference type="ARBA" id="ARBA00023136"/>
    </source>
</evidence>
<organism evidence="20 21">
    <name type="scientific">Waltera acetigignens</name>
    <dbReference type="NCBI Taxonomy" id="2981769"/>
    <lineage>
        <taxon>Bacteria</taxon>
        <taxon>Bacillati</taxon>
        <taxon>Bacillota</taxon>
        <taxon>Clostridia</taxon>
        <taxon>Lachnospirales</taxon>
        <taxon>Lachnospiraceae</taxon>
        <taxon>Waltera</taxon>
    </lineage>
</organism>
<keyword evidence="12" id="KW-0067">ATP-binding</keyword>
<proteinExistence type="inferred from homology"/>
<comment type="similarity">
    <text evidence="4">Belongs to the etk/wzc family.</text>
</comment>
<dbReference type="InterPro" id="IPR027417">
    <property type="entry name" value="P-loop_NTPase"/>
</dbReference>
<dbReference type="SUPFAM" id="SSF52540">
    <property type="entry name" value="P-loop containing nucleoside triphosphate hydrolases"/>
    <property type="match status" value="1"/>
</dbReference>
<keyword evidence="8 20" id="KW-0808">Transferase</keyword>
<dbReference type="NCBIfam" id="TIGR01007">
    <property type="entry name" value="eps_fam"/>
    <property type="match status" value="1"/>
</dbReference>
<dbReference type="PANTHER" id="PTHR32309">
    <property type="entry name" value="TYROSINE-PROTEIN KINASE"/>
    <property type="match status" value="1"/>
</dbReference>
<dbReference type="AlphaFoldDB" id="A0AAE2ZZP5"/>